<sequence length="69" mass="7410">MVGLLELTGQHGVEAVPAGQDDALLGAGELPDLKALREQYAPREARCPEVEVQMPPVAVYEKLLRAMAP</sequence>
<dbReference type="Proteomes" id="UP000198263">
    <property type="component" value="Unassembled WGS sequence"/>
</dbReference>
<accession>A0A658QZ88</accession>
<evidence type="ECO:0000313" key="2">
    <source>
        <dbReference type="Proteomes" id="UP000198263"/>
    </source>
</evidence>
<name>A0A658QZ88_9BURK</name>
<dbReference type="EMBL" id="FCNV02000006">
    <property type="protein sequence ID" value="SAL34853.1"/>
    <property type="molecule type" value="Genomic_DNA"/>
</dbReference>
<protein>
    <submittedName>
        <fullName evidence="1">Uncharacterized protein</fullName>
    </submittedName>
</protein>
<organism evidence="1 2">
    <name type="scientific">Caballeronia concitans</name>
    <dbReference type="NCBI Taxonomy" id="1777133"/>
    <lineage>
        <taxon>Bacteria</taxon>
        <taxon>Pseudomonadati</taxon>
        <taxon>Pseudomonadota</taxon>
        <taxon>Betaproteobacteria</taxon>
        <taxon>Burkholderiales</taxon>
        <taxon>Burkholderiaceae</taxon>
        <taxon>Caballeronia</taxon>
    </lineage>
</organism>
<reference evidence="1 2" key="1">
    <citation type="submission" date="2016-01" db="EMBL/GenBank/DDBJ databases">
        <authorList>
            <person name="Peeters C."/>
        </authorList>
    </citation>
    <scope>NUCLEOTIDE SEQUENCE [LARGE SCALE GENOMIC DNA]</scope>
    <source>
        <strain evidence="1">LMG 29315</strain>
    </source>
</reference>
<evidence type="ECO:0000313" key="1">
    <source>
        <dbReference type="EMBL" id="SAL34853.1"/>
    </source>
</evidence>
<dbReference type="AlphaFoldDB" id="A0A658QZ88"/>
<keyword evidence="2" id="KW-1185">Reference proteome</keyword>
<proteinExistence type="predicted"/>
<gene>
    <name evidence="1" type="ORF">AWB72_03354</name>
</gene>
<comment type="caution">
    <text evidence="1">The sequence shown here is derived from an EMBL/GenBank/DDBJ whole genome shotgun (WGS) entry which is preliminary data.</text>
</comment>